<dbReference type="Gene3D" id="1.20.58.70">
    <property type="match status" value="1"/>
</dbReference>
<keyword evidence="2" id="KW-0175">Coiled coil</keyword>
<evidence type="ECO:0000256" key="3">
    <source>
        <dbReference type="SAM" id="Phobius"/>
    </source>
</evidence>
<organism evidence="4 5">
    <name type="scientific">Spirodela intermedia</name>
    <name type="common">Intermediate duckweed</name>
    <dbReference type="NCBI Taxonomy" id="51605"/>
    <lineage>
        <taxon>Eukaryota</taxon>
        <taxon>Viridiplantae</taxon>
        <taxon>Streptophyta</taxon>
        <taxon>Embryophyta</taxon>
        <taxon>Tracheophyta</taxon>
        <taxon>Spermatophyta</taxon>
        <taxon>Magnoliopsida</taxon>
        <taxon>Liliopsida</taxon>
        <taxon>Araceae</taxon>
        <taxon>Lemnoideae</taxon>
        <taxon>Spirodela</taxon>
    </lineage>
</organism>
<name>A0ABN7EBX4_SPIIN</name>
<keyword evidence="3" id="KW-1133">Transmembrane helix</keyword>
<keyword evidence="1" id="KW-0813">Transport</keyword>
<dbReference type="SUPFAM" id="SSF47661">
    <property type="entry name" value="t-snare proteins"/>
    <property type="match status" value="1"/>
</dbReference>
<dbReference type="Proteomes" id="UP001189122">
    <property type="component" value="Unassembled WGS sequence"/>
</dbReference>
<keyword evidence="5" id="KW-1185">Reference proteome</keyword>
<evidence type="ECO:0000313" key="5">
    <source>
        <dbReference type="Proteomes" id="UP001189122"/>
    </source>
</evidence>
<evidence type="ECO:0000256" key="2">
    <source>
        <dbReference type="SAM" id="Coils"/>
    </source>
</evidence>
<evidence type="ECO:0000256" key="1">
    <source>
        <dbReference type="ARBA" id="ARBA00022927"/>
    </source>
</evidence>
<keyword evidence="3" id="KW-0472">Membrane</keyword>
<accession>A0ABN7EBX4</accession>
<dbReference type="EMBL" id="CACRZD030000300">
    <property type="protein sequence ID" value="CAA6675398.1"/>
    <property type="molecule type" value="Genomic_DNA"/>
</dbReference>
<reference evidence="5" key="1">
    <citation type="journal article" date="2020" name="Sci. Rep.">
        <title>Chromosome-scale genome assembly for the duckweed Spirodela intermedia, integrating cytogenetic maps, PacBio and Oxford Nanopore libraries.</title>
        <authorList>
            <person name="Hoang P.T.N."/>
            <person name="Fiebig A."/>
            <person name="Novak P."/>
            <person name="Macas J."/>
            <person name="Cao H.X."/>
            <person name="Stepanenko A."/>
            <person name="Chen G."/>
            <person name="Borisjuk N."/>
            <person name="Scholz U."/>
            <person name="Schubert I."/>
        </authorList>
    </citation>
    <scope>NUCLEOTIDE SEQUENCE [LARGE SCALE GENOMIC DNA]</scope>
</reference>
<comment type="caution">
    <text evidence="4">The sequence shown here is derived from an EMBL/GenBank/DDBJ whole genome shotgun (WGS) entry which is preliminary data.</text>
</comment>
<gene>
    <name evidence="4" type="ORF">SI7747_UN021740</name>
</gene>
<feature type="coiled-coil region" evidence="2">
    <location>
        <begin position="76"/>
        <end position="103"/>
    </location>
</feature>
<keyword evidence="3" id="KW-0812">Transmembrane</keyword>
<keyword evidence="1" id="KW-0653">Protein transport</keyword>
<feature type="transmembrane region" description="Helical" evidence="3">
    <location>
        <begin position="115"/>
        <end position="133"/>
    </location>
</feature>
<protein>
    <submittedName>
        <fullName evidence="4">Uncharacterized protein</fullName>
    </submittedName>
</protein>
<dbReference type="InterPro" id="IPR010989">
    <property type="entry name" value="SNARE"/>
</dbReference>
<sequence>MAFSGIFDCVTQVSKKIADAKLAKDFEAVLKEFQKAQRLASREGNTLYHLCNIYIYVTKGISTVEDSFYYLNDAIIEEREQGIKEVQQQIDDIESNIGNTHAATIQAKSHLAQTCMLMMIFSIVLLIVIIVISA</sequence>
<evidence type="ECO:0000313" key="4">
    <source>
        <dbReference type="EMBL" id="CAA6675398.1"/>
    </source>
</evidence>
<proteinExistence type="predicted"/>